<name>A0A4Z0YG04_9FIRM</name>
<feature type="binding site" evidence="5">
    <location>
        <position position="156"/>
    </location>
    <ligand>
        <name>xanthine</name>
        <dbReference type="ChEBI" id="CHEBI:17712"/>
    </ligand>
</feature>
<sequence>MELLKERIRRDGKVKEGNVLKVDSFLNHQIDIALLNEIGKEFKRLFSKEKITKIITIEASGIAIACIAAQYFGVPVVFAKKTESKNIDGDIYTSKIMSYTHGNEYTAMLEKRFVSPNDRILILDDFLATGKAQRGLLDIARQSGASVAGIGIVIEKGFQGGGDRLRAEGYNLQSLAIIDRMENGVVTFREESPQE</sequence>
<dbReference type="UniPathway" id="UPA00602">
    <property type="reaction ID" value="UER00658"/>
</dbReference>
<gene>
    <name evidence="5 8" type="primary">xpt</name>
    <name evidence="8" type="ORF">CAGA_02790</name>
</gene>
<evidence type="ECO:0000256" key="4">
    <source>
        <dbReference type="ARBA" id="ARBA00022726"/>
    </source>
</evidence>
<evidence type="ECO:0000256" key="1">
    <source>
        <dbReference type="ARBA" id="ARBA00022490"/>
    </source>
</evidence>
<keyword evidence="9" id="KW-1185">Reference proteome</keyword>
<evidence type="ECO:0000256" key="2">
    <source>
        <dbReference type="ARBA" id="ARBA00022676"/>
    </source>
</evidence>
<dbReference type="Pfam" id="PF00156">
    <property type="entry name" value="Pribosyltran"/>
    <property type="match status" value="1"/>
</dbReference>
<feature type="binding site" evidence="5">
    <location>
        <position position="20"/>
    </location>
    <ligand>
        <name>xanthine</name>
        <dbReference type="ChEBI" id="CHEBI:17712"/>
    </ligand>
</feature>
<dbReference type="Gene3D" id="3.40.50.2020">
    <property type="match status" value="1"/>
</dbReference>
<feature type="binding site" evidence="5">
    <location>
        <position position="27"/>
    </location>
    <ligand>
        <name>xanthine</name>
        <dbReference type="ChEBI" id="CHEBI:17712"/>
    </ligand>
</feature>
<keyword evidence="3 5" id="KW-0808">Transferase</keyword>
<dbReference type="NCBIfam" id="NF006671">
    <property type="entry name" value="PRK09219.1"/>
    <property type="match status" value="1"/>
</dbReference>
<feature type="domain" description="Phosphoribosyltransferase" evidence="7">
    <location>
        <begin position="35"/>
        <end position="157"/>
    </location>
</feature>
<proteinExistence type="inferred from homology"/>
<comment type="function">
    <text evidence="5">Converts the preformed base xanthine, a product of nucleic acid breakdown, to xanthosine 5'-monophosphate (XMP), so it can be reused for RNA or DNA synthesis.</text>
</comment>
<comment type="pathway">
    <text evidence="5">Purine metabolism; XMP biosynthesis via salvage pathway; XMP from xanthine: step 1/1.</text>
</comment>
<dbReference type="InterPro" id="IPR010079">
    <property type="entry name" value="Xanthine_PRibTrfase"/>
</dbReference>
<evidence type="ECO:0000256" key="5">
    <source>
        <dbReference type="HAMAP-Rule" id="MF_01184"/>
    </source>
</evidence>
<accession>A0A4Z0YG04</accession>
<comment type="catalytic activity">
    <reaction evidence="5">
        <text>XMP + diphosphate = xanthine + 5-phospho-alpha-D-ribose 1-diphosphate</text>
        <dbReference type="Rhea" id="RHEA:10800"/>
        <dbReference type="ChEBI" id="CHEBI:17712"/>
        <dbReference type="ChEBI" id="CHEBI:33019"/>
        <dbReference type="ChEBI" id="CHEBI:57464"/>
        <dbReference type="ChEBI" id="CHEBI:58017"/>
        <dbReference type="EC" id="2.4.2.22"/>
    </reaction>
</comment>
<organism evidence="8 9">
    <name type="scientific">Caproiciproducens galactitolivorans</name>
    <dbReference type="NCBI Taxonomy" id="642589"/>
    <lineage>
        <taxon>Bacteria</taxon>
        <taxon>Bacillati</taxon>
        <taxon>Bacillota</taxon>
        <taxon>Clostridia</taxon>
        <taxon>Eubacteriales</taxon>
        <taxon>Acutalibacteraceae</taxon>
        <taxon>Caproiciproducens</taxon>
    </lineage>
</organism>
<keyword evidence="4 5" id="KW-0660">Purine salvage</keyword>
<evidence type="ECO:0000256" key="3">
    <source>
        <dbReference type="ARBA" id="ARBA00022679"/>
    </source>
</evidence>
<dbReference type="SUPFAM" id="SSF53271">
    <property type="entry name" value="PRTase-like"/>
    <property type="match status" value="1"/>
</dbReference>
<dbReference type="GO" id="GO:0032265">
    <property type="term" value="P:XMP salvage"/>
    <property type="evidence" value="ECO:0007669"/>
    <property type="project" value="UniProtKB-UniRule"/>
</dbReference>
<dbReference type="AlphaFoldDB" id="A0A4Z0YG04"/>
<dbReference type="GO" id="GO:0005737">
    <property type="term" value="C:cytoplasm"/>
    <property type="evidence" value="ECO:0007669"/>
    <property type="project" value="UniProtKB-SubCell"/>
</dbReference>
<dbReference type="NCBIfam" id="TIGR01744">
    <property type="entry name" value="XPRTase"/>
    <property type="match status" value="1"/>
</dbReference>
<feature type="binding site" evidence="5">
    <location>
        <begin position="128"/>
        <end position="132"/>
    </location>
    <ligand>
        <name>5-phospho-alpha-D-ribose 1-diphosphate</name>
        <dbReference type="ChEBI" id="CHEBI:58017"/>
    </ligand>
</feature>
<dbReference type="RefSeq" id="WP_135656924.1">
    <property type="nucleotide sequence ID" value="NZ_JAJUFJ010000004.1"/>
</dbReference>
<comment type="similarity">
    <text evidence="5">Belongs to the purine/pyrimidine phosphoribosyltransferase family. Xpt subfamily.</text>
</comment>
<dbReference type="Proteomes" id="UP000297714">
    <property type="component" value="Unassembled WGS sequence"/>
</dbReference>
<protein>
    <recommendedName>
        <fullName evidence="5 6">Xanthine phosphoribosyltransferase</fullName>
        <shortName evidence="5">XPRTase</shortName>
        <ecNumber evidence="5 6">2.4.2.22</ecNumber>
    </recommendedName>
</protein>
<dbReference type="GO" id="GO:0000310">
    <property type="term" value="F:xanthine phosphoribosyltransferase activity"/>
    <property type="evidence" value="ECO:0007669"/>
    <property type="project" value="UniProtKB-UniRule"/>
</dbReference>
<dbReference type="EC" id="2.4.2.22" evidence="5 6"/>
<dbReference type="GO" id="GO:0046110">
    <property type="term" value="P:xanthine metabolic process"/>
    <property type="evidence" value="ECO:0007669"/>
    <property type="project" value="UniProtKB-UniRule"/>
</dbReference>
<dbReference type="CDD" id="cd06223">
    <property type="entry name" value="PRTases_typeI"/>
    <property type="match status" value="1"/>
</dbReference>
<comment type="subcellular location">
    <subcellularLocation>
        <location evidence="5">Cytoplasm</location>
    </subcellularLocation>
</comment>
<comment type="subunit">
    <text evidence="5">Homodimer.</text>
</comment>
<dbReference type="HAMAP" id="MF_01184">
    <property type="entry name" value="XPRTase"/>
    <property type="match status" value="1"/>
</dbReference>
<dbReference type="PANTHER" id="PTHR43864:SF1">
    <property type="entry name" value="XANTHINE PHOSPHORIBOSYLTRANSFERASE"/>
    <property type="match status" value="1"/>
</dbReference>
<dbReference type="EMBL" id="SRMQ01000001">
    <property type="protein sequence ID" value="TGJ77870.1"/>
    <property type="molecule type" value="Genomic_DNA"/>
</dbReference>
<evidence type="ECO:0000313" key="9">
    <source>
        <dbReference type="Proteomes" id="UP000297714"/>
    </source>
</evidence>
<evidence type="ECO:0000313" key="8">
    <source>
        <dbReference type="EMBL" id="TGJ77870.1"/>
    </source>
</evidence>
<dbReference type="InterPro" id="IPR050118">
    <property type="entry name" value="Pur/Pyrimidine_PRTase"/>
</dbReference>
<dbReference type="InterPro" id="IPR029057">
    <property type="entry name" value="PRTase-like"/>
</dbReference>
<dbReference type="GO" id="GO:0006166">
    <property type="term" value="P:purine ribonucleoside salvage"/>
    <property type="evidence" value="ECO:0007669"/>
    <property type="project" value="UniProtKB-KW"/>
</dbReference>
<dbReference type="InterPro" id="IPR000836">
    <property type="entry name" value="PRTase_dom"/>
</dbReference>
<comment type="caution">
    <text evidence="8">The sequence shown here is derived from an EMBL/GenBank/DDBJ whole genome shotgun (WGS) entry which is preliminary data.</text>
</comment>
<dbReference type="PANTHER" id="PTHR43864">
    <property type="entry name" value="HYPOXANTHINE/GUANINE PHOSPHORIBOSYLTRANSFERASE"/>
    <property type="match status" value="1"/>
</dbReference>
<keyword evidence="2 5" id="KW-0328">Glycosyltransferase</keyword>
<keyword evidence="1 5" id="KW-0963">Cytoplasm</keyword>
<dbReference type="OrthoDB" id="9790678at2"/>
<evidence type="ECO:0000256" key="6">
    <source>
        <dbReference type="NCBIfam" id="TIGR01744"/>
    </source>
</evidence>
<reference evidence="8 9" key="1">
    <citation type="submission" date="2019-04" db="EMBL/GenBank/DDBJ databases">
        <authorList>
            <person name="Poehlein A."/>
            <person name="Bengelsdorf F.R."/>
            <person name="Duerre P."/>
            <person name="Daniel R."/>
        </authorList>
    </citation>
    <scope>NUCLEOTIDE SEQUENCE [LARGE SCALE GENOMIC DNA]</scope>
    <source>
        <strain evidence="8 9">BS-1</strain>
    </source>
</reference>
<evidence type="ECO:0000259" key="7">
    <source>
        <dbReference type="Pfam" id="PF00156"/>
    </source>
</evidence>